<evidence type="ECO:0000313" key="3">
    <source>
        <dbReference type="Proteomes" id="UP001318860"/>
    </source>
</evidence>
<feature type="region of interest" description="Disordered" evidence="1">
    <location>
        <begin position="268"/>
        <end position="292"/>
    </location>
</feature>
<evidence type="ECO:0000256" key="1">
    <source>
        <dbReference type="SAM" id="MobiDB-lite"/>
    </source>
</evidence>
<feature type="compositionally biased region" description="Basic and acidic residues" evidence="1">
    <location>
        <begin position="275"/>
        <end position="284"/>
    </location>
</feature>
<keyword evidence="3" id="KW-1185">Reference proteome</keyword>
<feature type="region of interest" description="Disordered" evidence="1">
    <location>
        <begin position="1"/>
        <end position="90"/>
    </location>
</feature>
<feature type="compositionally biased region" description="Basic and acidic residues" evidence="1">
    <location>
        <begin position="52"/>
        <end position="78"/>
    </location>
</feature>
<dbReference type="EMBL" id="JABTTQ020000192">
    <property type="protein sequence ID" value="KAK6141042.1"/>
    <property type="molecule type" value="Genomic_DNA"/>
</dbReference>
<name>A0ABR0W485_REHGL</name>
<protein>
    <submittedName>
        <fullName evidence="2">Uncharacterized protein</fullName>
    </submittedName>
</protein>
<evidence type="ECO:0000313" key="2">
    <source>
        <dbReference type="EMBL" id="KAK6141042.1"/>
    </source>
</evidence>
<feature type="compositionally biased region" description="Polar residues" evidence="1">
    <location>
        <begin position="537"/>
        <end position="547"/>
    </location>
</feature>
<feature type="region of interest" description="Disordered" evidence="1">
    <location>
        <begin position="512"/>
        <end position="552"/>
    </location>
</feature>
<comment type="caution">
    <text evidence="2">The sequence shown here is derived from an EMBL/GenBank/DDBJ whole genome shotgun (WGS) entry which is preliminary data.</text>
</comment>
<gene>
    <name evidence="2" type="ORF">DH2020_025223</name>
</gene>
<dbReference type="PANTHER" id="PTHR34802:SF1">
    <property type="entry name" value="CHORISMATE SYNTHASE"/>
    <property type="match status" value="1"/>
</dbReference>
<dbReference type="PANTHER" id="PTHR34802">
    <property type="entry name" value="CHORISMATE SYNTHASE"/>
    <property type="match status" value="1"/>
</dbReference>
<reference evidence="2 3" key="1">
    <citation type="journal article" date="2021" name="Comput. Struct. Biotechnol. J.">
        <title>De novo genome assembly of the potent medicinal plant Rehmannia glutinosa using nanopore technology.</title>
        <authorList>
            <person name="Ma L."/>
            <person name="Dong C."/>
            <person name="Song C."/>
            <person name="Wang X."/>
            <person name="Zheng X."/>
            <person name="Niu Y."/>
            <person name="Chen S."/>
            <person name="Feng W."/>
        </authorList>
    </citation>
    <scope>NUCLEOTIDE SEQUENCE [LARGE SCALE GENOMIC DNA]</scope>
    <source>
        <strain evidence="2">DH-2019</strain>
    </source>
</reference>
<feature type="compositionally biased region" description="Basic and acidic residues" evidence="1">
    <location>
        <begin position="106"/>
        <end position="115"/>
    </location>
</feature>
<feature type="compositionally biased region" description="Polar residues" evidence="1">
    <location>
        <begin position="513"/>
        <end position="522"/>
    </location>
</feature>
<sequence length="794" mass="88228">MSAPKVRVNEHCQLSKSNEVYHPPRPYKAVPYSRRDTDAFNDETFGSMECTNEDRAEEERKRRASFELMRKEQQKALQEKQTSNLEKHKSSDISNLFEALKDKKEEKEHFVRNNEGEISAASPMLGDDLEKSSLASHSSASRPLEVTGEILLDAQGNFVQNNMNDDLERQLSQEISLVDGQPVEKTPLLDKRENVNFPVSLDVHIRKTGMEDQLPHASSRLDSHGTLDYKEIVEHNADVLEDKLVGSSNKKNSTSILGKIFGSTLSMTNDGSNSAEHHDSKPDDTWNPNSVQSSKFSQWFHEEEAKPADDISRGRPNDLLSLIVSGDKVKYQASDPEAAEHFPHDLSSNTLEQSKKLTIDLQSAADGVSDQAYINNKEDTIPSMLTCEDLEQSILTEYSTKTTNAQPLLKGWSTIDANTEQPSEHIDDHASLHLLSLLQKGTDQSNVTLNSSNDINLTDKPLVSHQHDMGTAVNEPKGKQNGKNIPILGETLTLETLFGSAFMMELQSVEAPVSTQRGSTGPTEVDVPDPRGLPFSGTDNDISSSAGLQRPSHDHTVYQSQQLGKAENWLRFDGSQIGTTSSKHHLQEVPKGVGEFQLPGENIGDPRNHRISTFMLSHNSVNNVNFSSGAPIDIMDKLAAVSAISKEQRVMVGSESPFARVPYGKMEPQFQPPQMTQSRPLYNHLESDLAHMSSQMKFLRPEPLVNHDFLANRQFPSNMTRRPIHHPNVGIAGFDVPSHHPMLHQMQMSSNHAPHMLPDFPRGGPVSHHGNQATGFVQETNQMQGFPWGPANQT</sequence>
<feature type="region of interest" description="Disordered" evidence="1">
    <location>
        <begin position="106"/>
        <end position="125"/>
    </location>
</feature>
<organism evidence="2 3">
    <name type="scientific">Rehmannia glutinosa</name>
    <name type="common">Chinese foxglove</name>
    <dbReference type="NCBI Taxonomy" id="99300"/>
    <lineage>
        <taxon>Eukaryota</taxon>
        <taxon>Viridiplantae</taxon>
        <taxon>Streptophyta</taxon>
        <taxon>Embryophyta</taxon>
        <taxon>Tracheophyta</taxon>
        <taxon>Spermatophyta</taxon>
        <taxon>Magnoliopsida</taxon>
        <taxon>eudicotyledons</taxon>
        <taxon>Gunneridae</taxon>
        <taxon>Pentapetalae</taxon>
        <taxon>asterids</taxon>
        <taxon>lamiids</taxon>
        <taxon>Lamiales</taxon>
        <taxon>Orobanchaceae</taxon>
        <taxon>Rehmannieae</taxon>
        <taxon>Rehmannia</taxon>
    </lineage>
</organism>
<dbReference type="Proteomes" id="UP001318860">
    <property type="component" value="Unassembled WGS sequence"/>
</dbReference>
<proteinExistence type="predicted"/>
<accession>A0ABR0W485</accession>